<dbReference type="PROSITE" id="PS50011">
    <property type="entry name" value="PROTEIN_KINASE_DOM"/>
    <property type="match status" value="1"/>
</dbReference>
<keyword evidence="6 7" id="KW-0067">ATP-binding</keyword>
<feature type="binding site" evidence="7">
    <location>
        <position position="41"/>
    </location>
    <ligand>
        <name>ATP</name>
        <dbReference type="ChEBI" id="CHEBI:30616"/>
    </ligand>
</feature>
<dbReference type="PANTHER" id="PTHR43289:SF6">
    <property type="entry name" value="SERINE_THREONINE-PROTEIN KINASE NEKL-3"/>
    <property type="match status" value="1"/>
</dbReference>
<protein>
    <recommendedName>
        <fullName evidence="1">non-specific serine/threonine protein kinase</fullName>
        <ecNumber evidence="1">2.7.11.1</ecNumber>
    </recommendedName>
</protein>
<keyword evidence="3" id="KW-0808">Transferase</keyword>
<evidence type="ECO:0000259" key="8">
    <source>
        <dbReference type="PROSITE" id="PS50011"/>
    </source>
</evidence>
<evidence type="ECO:0000256" key="1">
    <source>
        <dbReference type="ARBA" id="ARBA00012513"/>
    </source>
</evidence>
<evidence type="ECO:0000256" key="3">
    <source>
        <dbReference type="ARBA" id="ARBA00022679"/>
    </source>
</evidence>
<accession>D6Y8A0</accession>
<gene>
    <name evidence="9" type="ordered locus">Tbis_3142</name>
</gene>
<evidence type="ECO:0000256" key="2">
    <source>
        <dbReference type="ARBA" id="ARBA00022527"/>
    </source>
</evidence>
<dbReference type="Gene3D" id="1.10.510.10">
    <property type="entry name" value="Transferase(Phosphotransferase) domain 1"/>
    <property type="match status" value="1"/>
</dbReference>
<dbReference type="RefSeq" id="WP_013133369.1">
    <property type="nucleotide sequence ID" value="NC_014165.1"/>
</dbReference>
<sequence>MPERTVIHGRYELEPVHLGRGGMGTVWEGRDTVLDRRVAVKLIRFPDDYPDRELERRFQREARIMARLNHPGVPAIYDLGVFDDESGRRHFIVMEFIEGVGLQDIIPEHESLPIGWAAAIGAQVAAVLSAIHELSILHRDLKPSNLMVRSDGTVKVVDFGLGLLRDPAVSQLTQTGQVLGTPAYMPPEQIHAATLTPRSDLYALGCVLFEMLAGRPPFIGTSEFSVKEQHIHAAPPAVRAFRPDAPPELDELIRSLLAKRPEDRPESAAVVHDRLLPYVTEVDHLPGVTHAGASPVRMYANAVSRILVSRGEAAAERPASPVAAGGPRREDLDRVRGEDVDRVRREDLDRVRREAVSLVRESRYGQADELLGTTIEKAAQAFGADDPEVLDLRLHRANVLFDGGDYRAAAHAFRDLAADLARRFGPGDERVLRCRLREADCHAYLGEDAHALRLLRELLDERSGSLPSDDRLLTELRRRIGELAQSVGDAEVAASPHAG</sequence>
<dbReference type="GO" id="GO:0004674">
    <property type="term" value="F:protein serine/threonine kinase activity"/>
    <property type="evidence" value="ECO:0007669"/>
    <property type="project" value="UniProtKB-KW"/>
</dbReference>
<dbReference type="PANTHER" id="PTHR43289">
    <property type="entry name" value="MITOGEN-ACTIVATED PROTEIN KINASE KINASE KINASE 20-RELATED"/>
    <property type="match status" value="1"/>
</dbReference>
<keyword evidence="4 7" id="KW-0547">Nucleotide-binding</keyword>
<dbReference type="InterPro" id="IPR017441">
    <property type="entry name" value="Protein_kinase_ATP_BS"/>
</dbReference>
<dbReference type="GO" id="GO:0005524">
    <property type="term" value="F:ATP binding"/>
    <property type="evidence" value="ECO:0007669"/>
    <property type="project" value="UniProtKB-UniRule"/>
</dbReference>
<dbReference type="KEGG" id="tbi:Tbis_3142"/>
<dbReference type="PROSITE" id="PS00107">
    <property type="entry name" value="PROTEIN_KINASE_ATP"/>
    <property type="match status" value="1"/>
</dbReference>
<dbReference type="CDD" id="cd14014">
    <property type="entry name" value="STKc_PknB_like"/>
    <property type="match status" value="1"/>
</dbReference>
<dbReference type="AlphaFoldDB" id="D6Y8A0"/>
<dbReference type="Pfam" id="PF00069">
    <property type="entry name" value="Pkinase"/>
    <property type="match status" value="1"/>
</dbReference>
<dbReference type="EC" id="2.7.11.1" evidence="1"/>
<feature type="domain" description="Protein kinase" evidence="8">
    <location>
        <begin position="12"/>
        <end position="279"/>
    </location>
</feature>
<organism evidence="9 10">
    <name type="scientific">Thermobispora bispora (strain ATCC 19993 / DSM 43833 / CBS 139.67 / JCM 10125 / KCTC 9307 / NBRC 14880 / R51)</name>
    <dbReference type="NCBI Taxonomy" id="469371"/>
    <lineage>
        <taxon>Bacteria</taxon>
        <taxon>Bacillati</taxon>
        <taxon>Actinomycetota</taxon>
        <taxon>Actinomycetes</taxon>
        <taxon>Streptosporangiales</taxon>
        <taxon>Streptosporangiaceae</taxon>
        <taxon>Thermobispora</taxon>
    </lineage>
</organism>
<keyword evidence="10" id="KW-1185">Reference proteome</keyword>
<dbReference type="HOGENOM" id="CLU_000288_63_44_11"/>
<evidence type="ECO:0000313" key="10">
    <source>
        <dbReference type="Proteomes" id="UP000006640"/>
    </source>
</evidence>
<evidence type="ECO:0000256" key="7">
    <source>
        <dbReference type="PROSITE-ProRule" id="PRU10141"/>
    </source>
</evidence>
<dbReference type="Proteomes" id="UP000006640">
    <property type="component" value="Chromosome"/>
</dbReference>
<evidence type="ECO:0000313" key="9">
    <source>
        <dbReference type="EMBL" id="ADG89836.1"/>
    </source>
</evidence>
<dbReference type="InterPro" id="IPR008271">
    <property type="entry name" value="Ser/Thr_kinase_AS"/>
</dbReference>
<keyword evidence="5 9" id="KW-0418">Kinase</keyword>
<dbReference type="InterPro" id="IPR000719">
    <property type="entry name" value="Prot_kinase_dom"/>
</dbReference>
<evidence type="ECO:0000256" key="4">
    <source>
        <dbReference type="ARBA" id="ARBA00022741"/>
    </source>
</evidence>
<dbReference type="SUPFAM" id="SSF56112">
    <property type="entry name" value="Protein kinase-like (PK-like)"/>
    <property type="match status" value="1"/>
</dbReference>
<dbReference type="PROSITE" id="PS00108">
    <property type="entry name" value="PROTEIN_KINASE_ST"/>
    <property type="match status" value="1"/>
</dbReference>
<dbReference type="STRING" id="469371.Tbis_3142"/>
<dbReference type="InterPro" id="IPR011009">
    <property type="entry name" value="Kinase-like_dom_sf"/>
</dbReference>
<keyword evidence="2 9" id="KW-0723">Serine/threonine-protein kinase</keyword>
<dbReference type="EMBL" id="CP001874">
    <property type="protein sequence ID" value="ADG89836.1"/>
    <property type="molecule type" value="Genomic_DNA"/>
</dbReference>
<proteinExistence type="predicted"/>
<name>D6Y8A0_THEBD</name>
<reference evidence="9 10" key="1">
    <citation type="submission" date="2010-01" db="EMBL/GenBank/DDBJ databases">
        <title>The complete genome of Thermobispora bispora DSM 43833.</title>
        <authorList>
            <consortium name="US DOE Joint Genome Institute (JGI-PGF)"/>
            <person name="Lucas S."/>
            <person name="Copeland A."/>
            <person name="Lapidus A."/>
            <person name="Glavina del Rio T."/>
            <person name="Dalin E."/>
            <person name="Tice H."/>
            <person name="Bruce D."/>
            <person name="Goodwin L."/>
            <person name="Pitluck S."/>
            <person name="Kyrpides N."/>
            <person name="Mavromatis K."/>
            <person name="Ivanova N."/>
            <person name="Mikhailova N."/>
            <person name="Chertkov O."/>
            <person name="Brettin T."/>
            <person name="Detter J.C."/>
            <person name="Han C."/>
            <person name="Larimer F."/>
            <person name="Land M."/>
            <person name="Hauser L."/>
            <person name="Markowitz V."/>
            <person name="Cheng J.-F."/>
            <person name="Hugenholtz P."/>
            <person name="Woyke T."/>
            <person name="Wu D."/>
            <person name="Jando M."/>
            <person name="Schneider S."/>
            <person name="Klenk H.-P."/>
            <person name="Eisen J.A."/>
        </authorList>
    </citation>
    <scope>NUCLEOTIDE SEQUENCE [LARGE SCALE GENOMIC DNA]</scope>
    <source>
        <strain evidence="10">ATCC 19993 / DSM 43833 / CBS 139.67 / JCM 10125 / KCTC 9307 / NBRC 14880 / R51</strain>
    </source>
</reference>
<dbReference type="OrthoDB" id="9762169at2"/>
<evidence type="ECO:0000256" key="6">
    <source>
        <dbReference type="ARBA" id="ARBA00022840"/>
    </source>
</evidence>
<dbReference type="FunFam" id="1.10.510.10:FF:000021">
    <property type="entry name" value="Serine/threonine protein kinase"/>
    <property type="match status" value="1"/>
</dbReference>
<dbReference type="SUPFAM" id="SSF48452">
    <property type="entry name" value="TPR-like"/>
    <property type="match status" value="1"/>
</dbReference>
<dbReference type="Gene3D" id="3.30.200.20">
    <property type="entry name" value="Phosphorylase Kinase, domain 1"/>
    <property type="match status" value="1"/>
</dbReference>
<dbReference type="InterPro" id="IPR011990">
    <property type="entry name" value="TPR-like_helical_dom_sf"/>
</dbReference>
<dbReference type="SMART" id="SM00220">
    <property type="entry name" value="S_TKc"/>
    <property type="match status" value="1"/>
</dbReference>
<dbReference type="eggNOG" id="COG0515">
    <property type="taxonomic scope" value="Bacteria"/>
</dbReference>
<evidence type="ECO:0000256" key="5">
    <source>
        <dbReference type="ARBA" id="ARBA00022777"/>
    </source>
</evidence>
<dbReference type="Gene3D" id="1.25.40.10">
    <property type="entry name" value="Tetratricopeptide repeat domain"/>
    <property type="match status" value="1"/>
</dbReference>